<evidence type="ECO:0000256" key="5">
    <source>
        <dbReference type="ARBA" id="ARBA00022840"/>
    </source>
</evidence>
<keyword evidence="3" id="KW-0547">Nucleotide-binding</keyword>
<proteinExistence type="predicted"/>
<organism evidence="7">
    <name type="scientific">viral metagenome</name>
    <dbReference type="NCBI Taxonomy" id="1070528"/>
    <lineage>
        <taxon>unclassified sequences</taxon>
        <taxon>metagenomes</taxon>
        <taxon>organismal metagenomes</taxon>
    </lineage>
</organism>
<evidence type="ECO:0000256" key="4">
    <source>
        <dbReference type="ARBA" id="ARBA00022777"/>
    </source>
</evidence>
<keyword evidence="4" id="KW-0418">Kinase</keyword>
<protein>
    <recommendedName>
        <fullName evidence="6">Protein kinase domain-containing protein</fullName>
    </recommendedName>
</protein>
<feature type="domain" description="Protein kinase" evidence="6">
    <location>
        <begin position="42"/>
        <end position="330"/>
    </location>
</feature>
<dbReference type="EMBL" id="MN739261">
    <property type="protein sequence ID" value="QHS95966.1"/>
    <property type="molecule type" value="Genomic_DNA"/>
</dbReference>
<dbReference type="PANTHER" id="PTHR24353:SF37">
    <property type="entry name" value="CAMP-DEPENDENT PROTEIN KINASE CATALYTIC SUBUNIT PRKX"/>
    <property type="match status" value="1"/>
</dbReference>
<evidence type="ECO:0000256" key="3">
    <source>
        <dbReference type="ARBA" id="ARBA00022741"/>
    </source>
</evidence>
<dbReference type="InterPro" id="IPR045270">
    <property type="entry name" value="STKc_AGC"/>
</dbReference>
<evidence type="ECO:0000256" key="2">
    <source>
        <dbReference type="ARBA" id="ARBA00022679"/>
    </source>
</evidence>
<dbReference type="InterPro" id="IPR011009">
    <property type="entry name" value="Kinase-like_dom_sf"/>
</dbReference>
<dbReference type="PROSITE" id="PS50011">
    <property type="entry name" value="PROTEIN_KINASE_DOM"/>
    <property type="match status" value="1"/>
</dbReference>
<dbReference type="CDD" id="cd05123">
    <property type="entry name" value="STKc_AGC"/>
    <property type="match status" value="1"/>
</dbReference>
<dbReference type="SUPFAM" id="SSF56112">
    <property type="entry name" value="Protein kinase-like (PK-like)"/>
    <property type="match status" value="1"/>
</dbReference>
<keyword evidence="2" id="KW-0808">Transferase</keyword>
<evidence type="ECO:0000259" key="6">
    <source>
        <dbReference type="PROSITE" id="PS50011"/>
    </source>
</evidence>
<dbReference type="SMART" id="SM00220">
    <property type="entry name" value="S_TKc"/>
    <property type="match status" value="1"/>
</dbReference>
<evidence type="ECO:0000313" key="7">
    <source>
        <dbReference type="EMBL" id="QHS95966.1"/>
    </source>
</evidence>
<evidence type="ECO:0000256" key="1">
    <source>
        <dbReference type="ARBA" id="ARBA00022527"/>
    </source>
</evidence>
<dbReference type="GO" id="GO:0004691">
    <property type="term" value="F:cAMP-dependent protein kinase activity"/>
    <property type="evidence" value="ECO:0007669"/>
    <property type="project" value="TreeGrafter"/>
</dbReference>
<dbReference type="Gene3D" id="1.10.510.10">
    <property type="entry name" value="Transferase(Phosphotransferase) domain 1"/>
    <property type="match status" value="1"/>
</dbReference>
<accession>A0A6C0BUP6</accession>
<dbReference type="PROSITE" id="PS00107">
    <property type="entry name" value="PROTEIN_KINASE_ATP"/>
    <property type="match status" value="1"/>
</dbReference>
<dbReference type="InterPro" id="IPR008271">
    <property type="entry name" value="Ser/Thr_kinase_AS"/>
</dbReference>
<dbReference type="AlphaFoldDB" id="A0A6C0BUP6"/>
<dbReference type="Gene3D" id="3.30.200.20">
    <property type="entry name" value="Phosphorylase Kinase, domain 1"/>
    <property type="match status" value="1"/>
</dbReference>
<dbReference type="GO" id="GO:0005524">
    <property type="term" value="F:ATP binding"/>
    <property type="evidence" value="ECO:0007669"/>
    <property type="project" value="UniProtKB-KW"/>
</dbReference>
<dbReference type="PANTHER" id="PTHR24353">
    <property type="entry name" value="CYCLIC NUCLEOTIDE-DEPENDENT PROTEIN KINASE"/>
    <property type="match status" value="1"/>
</dbReference>
<sequence length="381" mass="44200">MNMINKIKNIQTQTKHYLYEEPVTIEEDTESDQKPLFDNNQFQHVNVLGTGAFGHVLQSIHKTNTTETTYALKVLSKESIKKVEHLMEEVYILKLLKHPFIIKLEGTFQTNDQLYMVFELLLYGDLCNLLYDNTDLPILPFDLILFYLSSLVIALDYIHSKGVIYRDLKPENIMLDEKGYIKIIDMGLAKRVRYINEYTSVNGEVVKQIVDQKTYTLCGTPEYLSPEILMNIGYDKSTDIWSLGVLLYELFMKKMPFTGEKNTTLENNITLLFTNIVNVYRKGFTITDDVKKVIQNENMENLLIELLNGQRDKRIGSKEGTLSIFNHNLFSNYKDMINEITNGTYIPSYIPNKLDENVYEPLTTLPRIKPFKGDQSLFVNF</sequence>
<dbReference type="PROSITE" id="PS00108">
    <property type="entry name" value="PROTEIN_KINASE_ST"/>
    <property type="match status" value="1"/>
</dbReference>
<dbReference type="GO" id="GO:0005952">
    <property type="term" value="C:cAMP-dependent protein kinase complex"/>
    <property type="evidence" value="ECO:0007669"/>
    <property type="project" value="TreeGrafter"/>
</dbReference>
<keyword evidence="5" id="KW-0067">ATP-binding</keyword>
<dbReference type="InterPro" id="IPR000719">
    <property type="entry name" value="Prot_kinase_dom"/>
</dbReference>
<dbReference type="InterPro" id="IPR017441">
    <property type="entry name" value="Protein_kinase_ATP_BS"/>
</dbReference>
<name>A0A6C0BUP6_9ZZZZ</name>
<dbReference type="Pfam" id="PF00069">
    <property type="entry name" value="Pkinase"/>
    <property type="match status" value="1"/>
</dbReference>
<reference evidence="7" key="1">
    <citation type="journal article" date="2020" name="Nature">
        <title>Giant virus diversity and host interactions through global metagenomics.</title>
        <authorList>
            <person name="Schulz F."/>
            <person name="Roux S."/>
            <person name="Paez-Espino D."/>
            <person name="Jungbluth S."/>
            <person name="Walsh D.A."/>
            <person name="Denef V.J."/>
            <person name="McMahon K.D."/>
            <person name="Konstantinidis K.T."/>
            <person name="Eloe-Fadrosh E.A."/>
            <person name="Kyrpides N.C."/>
            <person name="Woyke T."/>
        </authorList>
    </citation>
    <scope>NUCLEOTIDE SEQUENCE</scope>
    <source>
        <strain evidence="7">GVMAG-M-3300019093-7</strain>
    </source>
</reference>
<keyword evidence="1" id="KW-0723">Serine/threonine-protein kinase</keyword>